<gene>
    <name evidence="1" type="ORF">S01H1_14931</name>
</gene>
<dbReference type="Pfam" id="PF23140">
    <property type="entry name" value="Gp80"/>
    <property type="match status" value="1"/>
</dbReference>
<sequence>TTTGTLDVARKLAGTISAVSTVTGTLAVTLSGTVAAQSTVDGSLKVARELVGEISVECTTSGALKVIRELIGAIAGVSSVTGSIFEVFGLSNYAELKLLNHVVGKTSFAKPTVSVGLCTGDPTDEGTGADCHEVPDAAGYTRVATVSDDWEDAAGGEIANAEDIIFPDASGSWGEISHYALFDSSVYGEGNMLVHDSLGEPRAIDVGDSARFAAGELNLVLV</sequence>
<dbReference type="InterPro" id="IPR056908">
    <property type="entry name" value="Gp80-like"/>
</dbReference>
<reference evidence="1" key="1">
    <citation type="journal article" date="2014" name="Front. Microbiol.">
        <title>High frequency of phylogenetically diverse reductive dehalogenase-homologous genes in deep subseafloor sedimentary metagenomes.</title>
        <authorList>
            <person name="Kawai M."/>
            <person name="Futagami T."/>
            <person name="Toyoda A."/>
            <person name="Takaki Y."/>
            <person name="Nishi S."/>
            <person name="Hori S."/>
            <person name="Arai W."/>
            <person name="Tsubouchi T."/>
            <person name="Morono Y."/>
            <person name="Uchiyama I."/>
            <person name="Ito T."/>
            <person name="Fujiyama A."/>
            <person name="Inagaki F."/>
            <person name="Takami H."/>
        </authorList>
    </citation>
    <scope>NUCLEOTIDE SEQUENCE</scope>
    <source>
        <strain evidence="1">Expedition CK06-06</strain>
    </source>
</reference>
<proteinExistence type="predicted"/>
<feature type="non-terminal residue" evidence="1">
    <location>
        <position position="1"/>
    </location>
</feature>
<accession>X0RKH5</accession>
<evidence type="ECO:0000313" key="1">
    <source>
        <dbReference type="EMBL" id="GAF69293.1"/>
    </source>
</evidence>
<comment type="caution">
    <text evidence="1">The sequence shown here is derived from an EMBL/GenBank/DDBJ whole genome shotgun (WGS) entry which is preliminary data.</text>
</comment>
<protein>
    <submittedName>
        <fullName evidence="1">Uncharacterized protein</fullName>
    </submittedName>
</protein>
<dbReference type="AlphaFoldDB" id="X0RKH5"/>
<dbReference type="EMBL" id="BARS01007783">
    <property type="protein sequence ID" value="GAF69293.1"/>
    <property type="molecule type" value="Genomic_DNA"/>
</dbReference>
<name>X0RKH5_9ZZZZ</name>
<organism evidence="1">
    <name type="scientific">marine sediment metagenome</name>
    <dbReference type="NCBI Taxonomy" id="412755"/>
    <lineage>
        <taxon>unclassified sequences</taxon>
        <taxon>metagenomes</taxon>
        <taxon>ecological metagenomes</taxon>
    </lineage>
</organism>